<keyword evidence="1" id="KW-0732">Signal</keyword>
<dbReference type="Proteomes" id="UP000630923">
    <property type="component" value="Unassembled WGS sequence"/>
</dbReference>
<dbReference type="PROSITE" id="PS51257">
    <property type="entry name" value="PROKAR_LIPOPROTEIN"/>
    <property type="match status" value="1"/>
</dbReference>
<comment type="caution">
    <text evidence="3">The sequence shown here is derived from an EMBL/GenBank/DDBJ whole genome shotgun (WGS) entry which is preliminary data.</text>
</comment>
<dbReference type="InterPro" id="IPR001677">
    <property type="entry name" value="TbpB_B_D"/>
</dbReference>
<dbReference type="Pfam" id="PF01298">
    <property type="entry name" value="TbpB_B_D"/>
    <property type="match status" value="1"/>
</dbReference>
<organism evidence="3 4">
    <name type="scientific">Kordiimonas sediminis</name>
    <dbReference type="NCBI Taxonomy" id="1735581"/>
    <lineage>
        <taxon>Bacteria</taxon>
        <taxon>Pseudomonadati</taxon>
        <taxon>Pseudomonadota</taxon>
        <taxon>Alphaproteobacteria</taxon>
        <taxon>Kordiimonadales</taxon>
        <taxon>Kordiimonadaceae</taxon>
        <taxon>Kordiimonas</taxon>
    </lineage>
</organism>
<feature type="signal peptide" evidence="1">
    <location>
        <begin position="1"/>
        <end position="17"/>
    </location>
</feature>
<feature type="chain" id="PRO_5037341527" description="Transferrin-binding protein B C-lobe/N-lobe beta-barrel domain-containing protein" evidence="1">
    <location>
        <begin position="18"/>
        <end position="337"/>
    </location>
</feature>
<proteinExistence type="predicted"/>
<reference evidence="3" key="2">
    <citation type="submission" date="2020-09" db="EMBL/GenBank/DDBJ databases">
        <authorList>
            <person name="Sun Q."/>
            <person name="Kim S."/>
        </authorList>
    </citation>
    <scope>NUCLEOTIDE SEQUENCE</scope>
    <source>
        <strain evidence="3">KCTC 42590</strain>
    </source>
</reference>
<feature type="domain" description="Transferrin-binding protein B C-lobe/N-lobe beta-barrel" evidence="2">
    <location>
        <begin position="199"/>
        <end position="335"/>
    </location>
</feature>
<dbReference type="AlphaFoldDB" id="A0A919E908"/>
<accession>A0A919E908</accession>
<keyword evidence="4" id="KW-1185">Reference proteome</keyword>
<sequence>MKLTPSLFALTSMLTLAACGGDYQTNGELFSRTPVPPPPPPPPPEEEYVYDKLDLTESTTFGASSVTMDLVLNIDDETDPTLVSSNGNATVHYDTSDGSFSIDVSQGNITFFHNFREFERDTEVTDSLVYSSVGEDLDDANELLYHLNLTKPGTARDGLLLNYMSFGLWSALVYPLPIEGWREAVGGIAFGNETRPEDMPTTGIASYTGKTVGILDENDIELGVHDQYTLAGDVEITANFDALTLNAFMNNMMRTHVISGVTTPWEDFHSSLSLTEGSNKFIGVASTDVPYLHGEIRGTFYGPVDSGAPAEVGGIWSLFDPGEKTVRAIGSFGAVHD</sequence>
<dbReference type="EMBL" id="BNCI01000002">
    <property type="protein sequence ID" value="GHF26473.1"/>
    <property type="molecule type" value="Genomic_DNA"/>
</dbReference>
<dbReference type="SUPFAM" id="SSF56925">
    <property type="entry name" value="OMPA-like"/>
    <property type="match status" value="1"/>
</dbReference>
<protein>
    <recommendedName>
        <fullName evidence="2">Transferrin-binding protein B C-lobe/N-lobe beta-barrel domain-containing protein</fullName>
    </recommendedName>
</protein>
<dbReference type="RefSeq" id="WP_191252896.1">
    <property type="nucleotide sequence ID" value="NZ_BNCI01000002.1"/>
</dbReference>
<evidence type="ECO:0000256" key="1">
    <source>
        <dbReference type="SAM" id="SignalP"/>
    </source>
</evidence>
<name>A0A919E908_9PROT</name>
<dbReference type="Gene3D" id="2.40.160.90">
    <property type="match status" value="1"/>
</dbReference>
<evidence type="ECO:0000259" key="2">
    <source>
        <dbReference type="Pfam" id="PF01298"/>
    </source>
</evidence>
<reference evidence="3" key="1">
    <citation type="journal article" date="2014" name="Int. J. Syst. Evol. Microbiol.">
        <title>Complete genome sequence of Corynebacterium casei LMG S-19264T (=DSM 44701T), isolated from a smear-ripened cheese.</title>
        <authorList>
            <consortium name="US DOE Joint Genome Institute (JGI-PGF)"/>
            <person name="Walter F."/>
            <person name="Albersmeier A."/>
            <person name="Kalinowski J."/>
            <person name="Ruckert C."/>
        </authorList>
    </citation>
    <scope>NUCLEOTIDE SEQUENCE</scope>
    <source>
        <strain evidence="3">KCTC 42590</strain>
    </source>
</reference>
<gene>
    <name evidence="3" type="ORF">GCM10017044_21800</name>
</gene>
<evidence type="ECO:0000313" key="3">
    <source>
        <dbReference type="EMBL" id="GHF26473.1"/>
    </source>
</evidence>
<evidence type="ECO:0000313" key="4">
    <source>
        <dbReference type="Proteomes" id="UP000630923"/>
    </source>
</evidence>
<dbReference type="InterPro" id="IPR011250">
    <property type="entry name" value="OMP/PagP_B-barrel"/>
</dbReference>